<dbReference type="PANTHER" id="PTHR36445:SF1">
    <property type="entry name" value="GTP CYCLOHYDROLASE MPTA"/>
    <property type="match status" value="1"/>
</dbReference>
<dbReference type="InterPro" id="IPR022838">
    <property type="entry name" value="GTP_cyclohydrolase_FolE2"/>
</dbReference>
<gene>
    <name evidence="2 4" type="primary">folE2</name>
    <name evidence="4" type="ORF">DESUT3_41130</name>
</gene>
<dbReference type="NCBIfam" id="NF010200">
    <property type="entry name" value="PRK13674.1-1"/>
    <property type="match status" value="1"/>
</dbReference>
<keyword evidence="5" id="KW-1185">Reference proteome</keyword>
<comment type="similarity">
    <text evidence="2">Belongs to the GTP cyclohydrolase IV family.</text>
</comment>
<feature type="region of interest" description="Disordered" evidence="3">
    <location>
        <begin position="1"/>
        <end position="39"/>
    </location>
</feature>
<dbReference type="InterPro" id="IPR003801">
    <property type="entry name" value="GTP_cyclohydrolase_FolE2/MptA"/>
</dbReference>
<comment type="function">
    <text evidence="2">Converts GTP to 7,8-dihydroneopterin triphosphate.</text>
</comment>
<organism evidence="4 5">
    <name type="scientific">Desulfuromonas versatilis</name>
    <dbReference type="NCBI Taxonomy" id="2802975"/>
    <lineage>
        <taxon>Bacteria</taxon>
        <taxon>Pseudomonadati</taxon>
        <taxon>Thermodesulfobacteriota</taxon>
        <taxon>Desulfuromonadia</taxon>
        <taxon>Desulfuromonadales</taxon>
        <taxon>Desulfuromonadaceae</taxon>
        <taxon>Desulfuromonas</taxon>
    </lineage>
</organism>
<feature type="compositionally biased region" description="Basic and acidic residues" evidence="3">
    <location>
        <begin position="24"/>
        <end position="39"/>
    </location>
</feature>
<feature type="site" description="May be catalytically important" evidence="2">
    <location>
        <position position="168"/>
    </location>
</feature>
<evidence type="ECO:0000256" key="1">
    <source>
        <dbReference type="ARBA" id="ARBA00022801"/>
    </source>
</evidence>
<protein>
    <recommendedName>
        <fullName evidence="2">GTP cyclohydrolase FolE2</fullName>
        <ecNumber evidence="2">3.5.4.16</ecNumber>
    </recommendedName>
</protein>
<sequence length="280" mass="31841">MTNKSKDKNASPLTPHASPAPEGPMRDIQREPDTRKVPIDKVGVKNISYPIVVQDKSKLEQHTVARINMYVDLPHHFKGTHMSRFIEILNQYRGEISILSLDTILQEMKERLEASCAHMELEFPYFIEKQAPASGARGLMEYQCRMLGTLGDSADFVLGVTVPVTSLCPCSKEISARGAHNQRSAINVQIRYRDHVWLEDLIEWVESCGSAPVYSLLKREDEKAVTEQAYDNPMFVEDIVRAVTLKLRQQPAIQWFRVECENFESIHNHSAYALVESGTR</sequence>
<evidence type="ECO:0000256" key="3">
    <source>
        <dbReference type="SAM" id="MobiDB-lite"/>
    </source>
</evidence>
<evidence type="ECO:0000313" key="5">
    <source>
        <dbReference type="Proteomes" id="UP001319827"/>
    </source>
</evidence>
<proteinExistence type="inferred from homology"/>
<dbReference type="EC" id="3.5.4.16" evidence="2"/>
<evidence type="ECO:0000256" key="2">
    <source>
        <dbReference type="HAMAP-Rule" id="MF_01527"/>
    </source>
</evidence>
<evidence type="ECO:0000313" key="4">
    <source>
        <dbReference type="EMBL" id="BCR07044.1"/>
    </source>
</evidence>
<dbReference type="Proteomes" id="UP001319827">
    <property type="component" value="Chromosome"/>
</dbReference>
<dbReference type="HAMAP" id="MF_01527_B">
    <property type="entry name" value="GTP_cyclohydrol_B"/>
    <property type="match status" value="1"/>
</dbReference>
<comment type="pathway">
    <text evidence="2">Cofactor biosynthesis; 7,8-dihydroneopterin triphosphate biosynthesis; 7,8-dihydroneopterin triphosphate from GTP: step 1/1.</text>
</comment>
<name>A0ABM8I3F9_9BACT</name>
<dbReference type="EMBL" id="AP024355">
    <property type="protein sequence ID" value="BCR07044.1"/>
    <property type="molecule type" value="Genomic_DNA"/>
</dbReference>
<dbReference type="Pfam" id="PF02649">
    <property type="entry name" value="GCHY-1"/>
    <property type="match status" value="1"/>
</dbReference>
<accession>A0ABM8I3F9</accession>
<reference evidence="4 5" key="2">
    <citation type="journal article" date="2021" name="Int. J. Syst. Evol. Microbiol.">
        <title>Isolation and Polyphasic Characterization of Desulfuromonas versatilis sp. Nov., an Electrogenic Bacteria Capable of Versatile Metabolism Isolated from a Graphene Oxide-Reducing Enrichment Culture.</title>
        <authorList>
            <person name="Xie L."/>
            <person name="Yoshida N."/>
            <person name="Ishii S."/>
            <person name="Meng L."/>
        </authorList>
    </citation>
    <scope>NUCLEOTIDE SEQUENCE [LARGE SCALE GENOMIC DNA]</scope>
    <source>
        <strain evidence="4 5">NIT-T3</strain>
    </source>
</reference>
<reference evidence="4 5" key="1">
    <citation type="journal article" date="2016" name="C (Basel)">
        <title>Selective Growth of and Electricity Production by Marine Exoelectrogenic Bacteria in Self-Aggregated Hydrogel of Microbially Reduced Graphene Oxide.</title>
        <authorList>
            <person name="Yoshida N."/>
            <person name="Goto Y."/>
            <person name="Miyata Y."/>
        </authorList>
    </citation>
    <scope>NUCLEOTIDE SEQUENCE [LARGE SCALE GENOMIC DNA]</scope>
    <source>
        <strain evidence="4 5">NIT-T3</strain>
    </source>
</reference>
<keyword evidence="1 2" id="KW-0378">Hydrolase</keyword>
<comment type="catalytic activity">
    <reaction evidence="2">
        <text>GTP + H2O = 7,8-dihydroneopterin 3'-triphosphate + formate + H(+)</text>
        <dbReference type="Rhea" id="RHEA:17473"/>
        <dbReference type="ChEBI" id="CHEBI:15377"/>
        <dbReference type="ChEBI" id="CHEBI:15378"/>
        <dbReference type="ChEBI" id="CHEBI:15740"/>
        <dbReference type="ChEBI" id="CHEBI:37565"/>
        <dbReference type="ChEBI" id="CHEBI:58462"/>
        <dbReference type="EC" id="3.5.4.16"/>
    </reaction>
</comment>
<dbReference type="Gene3D" id="3.10.270.10">
    <property type="entry name" value="Urate Oxidase"/>
    <property type="match status" value="1"/>
</dbReference>
<dbReference type="PANTHER" id="PTHR36445">
    <property type="entry name" value="GTP CYCLOHYDROLASE MPTA"/>
    <property type="match status" value="1"/>
</dbReference>